<evidence type="ECO:0000259" key="7">
    <source>
        <dbReference type="Pfam" id="PF21467"/>
    </source>
</evidence>
<comment type="catalytic activity">
    <reaction evidence="4">
        <text>Hydrolysis of terminal non-reducing beta-D-galactose residues in beta-D-galactosides.</text>
        <dbReference type="EC" id="3.2.1.23"/>
    </reaction>
</comment>
<proteinExistence type="inferred from homology"/>
<evidence type="ECO:0000256" key="3">
    <source>
        <dbReference type="ARBA" id="ARBA00023295"/>
    </source>
</evidence>
<dbReference type="OrthoDB" id="1657402at2759"/>
<evidence type="ECO:0000256" key="1">
    <source>
        <dbReference type="ARBA" id="ARBA00009809"/>
    </source>
</evidence>
<reference evidence="8" key="1">
    <citation type="submission" date="2020-06" db="EMBL/GenBank/DDBJ databases">
        <authorList>
            <consortium name="Plant Systems Biology data submission"/>
        </authorList>
    </citation>
    <scope>NUCLEOTIDE SEQUENCE</scope>
    <source>
        <strain evidence="8">D6</strain>
    </source>
</reference>
<dbReference type="GO" id="GO:0005975">
    <property type="term" value="P:carbohydrate metabolic process"/>
    <property type="evidence" value="ECO:0007669"/>
    <property type="project" value="InterPro"/>
</dbReference>
<feature type="domain" description="Beta-galactosidase galactose-binding" evidence="7">
    <location>
        <begin position="708"/>
        <end position="803"/>
    </location>
</feature>
<dbReference type="EMBL" id="CAICTM010002769">
    <property type="protein sequence ID" value="CAB9530173.1"/>
    <property type="molecule type" value="Genomic_DNA"/>
</dbReference>
<dbReference type="Gene3D" id="3.20.20.80">
    <property type="entry name" value="Glycosidases"/>
    <property type="match status" value="1"/>
</dbReference>
<dbReference type="PRINTS" id="PR00742">
    <property type="entry name" value="GLHYDRLASE35"/>
</dbReference>
<dbReference type="Gene3D" id="2.60.120.260">
    <property type="entry name" value="Galactose-binding domain-like"/>
    <property type="match status" value="1"/>
</dbReference>
<dbReference type="PANTHER" id="PTHR23421">
    <property type="entry name" value="BETA-GALACTOSIDASE RELATED"/>
    <property type="match status" value="1"/>
</dbReference>
<protein>
    <recommendedName>
        <fullName evidence="4">Beta-galactosidase</fullName>
        <ecNumber evidence="4">3.2.1.23</ecNumber>
    </recommendedName>
</protein>
<evidence type="ECO:0000313" key="8">
    <source>
        <dbReference type="EMBL" id="CAB9530173.1"/>
    </source>
</evidence>
<name>A0A9N8I0M0_9STRA</name>
<evidence type="ECO:0000313" key="9">
    <source>
        <dbReference type="Proteomes" id="UP001153069"/>
    </source>
</evidence>
<keyword evidence="2 4" id="KW-0378">Hydrolase</keyword>
<dbReference type="InterPro" id="IPR001944">
    <property type="entry name" value="Glycoside_Hdrlase_35"/>
</dbReference>
<keyword evidence="9" id="KW-1185">Reference proteome</keyword>
<accession>A0A9N8I0M0</accession>
<dbReference type="SUPFAM" id="SSF49785">
    <property type="entry name" value="Galactose-binding domain-like"/>
    <property type="match status" value="1"/>
</dbReference>
<evidence type="ECO:0000259" key="6">
    <source>
        <dbReference type="Pfam" id="PF01301"/>
    </source>
</evidence>
<feature type="domain" description="Glycoside hydrolase 35 catalytic" evidence="6">
    <location>
        <begin position="66"/>
        <end position="398"/>
    </location>
</feature>
<dbReference type="EC" id="3.2.1.23" evidence="4"/>
<dbReference type="Pfam" id="PF21467">
    <property type="entry name" value="BetaGal_gal-bd"/>
    <property type="match status" value="1"/>
</dbReference>
<dbReference type="PROSITE" id="PS01182">
    <property type="entry name" value="GLYCOSYL_HYDROL_F35"/>
    <property type="match status" value="1"/>
</dbReference>
<evidence type="ECO:0000256" key="4">
    <source>
        <dbReference type="RuleBase" id="RU000675"/>
    </source>
</evidence>
<dbReference type="InterPro" id="IPR048913">
    <property type="entry name" value="BetaGal_gal-bd"/>
</dbReference>
<dbReference type="InterPro" id="IPR008979">
    <property type="entry name" value="Galactose-bd-like_sf"/>
</dbReference>
<dbReference type="Pfam" id="PF01301">
    <property type="entry name" value="Glyco_hydro_35"/>
    <property type="match status" value="1"/>
</dbReference>
<dbReference type="InterPro" id="IPR031330">
    <property type="entry name" value="Gly_Hdrlase_35_cat"/>
</dbReference>
<comment type="similarity">
    <text evidence="1 5">Belongs to the glycosyl hydrolase 35 family.</text>
</comment>
<sequence>MMALTKLFTILTFTNMHLCHSINVWFGCLWIVAILLGLSESHGRILDTDDASNDSGTTPVAYNRRSFIIHGKPTLLLSGSIHYTRIPPSDWNNVFQMAKELGLNCIQTLVIWSEHEPEPNKFNWEGYGDLVKFIDLAAAHDLYVVVRIGPYICGEYYFGGIPLWMRHVTDDEDGREIGCFRCSDALWEREMKRWVSIVVNKLRPQLASNGGPIIWMQVENEYDPDDAYLEWAVDMARNVTTEIPWSLCGHNINECNKLNGHGKDSTTINNNGQTNKVVCTVNGFWSEAGVGVSQPGPVFFDKLWSGNPTQPAAWTEDQGWFDIWGYGRRVRWTSDVLYGIARFLAYGGSYHNFYMLSGGNNYGLRAGRDATTAYAADTAIDNLLLRHEPRFSSLQALFAVIRSIEKELLQQSVPVKPVPLKRTHGSRNNNSTAETHEYGKIAFLSNYGETALESGTFDYKGHSYSIPNHTVVLLDTSSHKVLFNTSASSVVDKDQNLLRQEGPEETALEPIPLTNWVSFQEQVAYGAIRRSQEESPEQLNITKNKSDYLWYSFQTEHAGKISVEAIGYGGYQYVYVNGRLSDTVTTAGVVGAEGNTSSLSERQLLRVHKNGHKKRKVDIFSVAMGLANQKKRVDILSVAMGMSTSVSPQTGKGIKSVSVGKGNPPYTTFATAWKLKGEELEIYTEKGASRVPWEPMSSSILKPTDGLMWLKGSFEVPKSLLPFVGGAQPNQTALVVNLQGLNKGMAYVNGFHLGRYWLVKGECDGGCAPPKHGHHCFLHWAGCGRPTQHLYHIPFEVLKASGNTLTLFEETESQKKRNLDQVHIKVAHNHIP</sequence>
<dbReference type="InterPro" id="IPR017853">
    <property type="entry name" value="GH"/>
</dbReference>
<evidence type="ECO:0000256" key="5">
    <source>
        <dbReference type="RuleBase" id="RU003679"/>
    </source>
</evidence>
<dbReference type="SUPFAM" id="SSF51445">
    <property type="entry name" value="(Trans)glycosidases"/>
    <property type="match status" value="1"/>
</dbReference>
<gene>
    <name evidence="8" type="ORF">SEMRO_2771_G336750.1</name>
</gene>
<keyword evidence="3 4" id="KW-0326">Glycosidase</keyword>
<dbReference type="AlphaFoldDB" id="A0A9N8I0M0"/>
<organism evidence="8 9">
    <name type="scientific">Seminavis robusta</name>
    <dbReference type="NCBI Taxonomy" id="568900"/>
    <lineage>
        <taxon>Eukaryota</taxon>
        <taxon>Sar</taxon>
        <taxon>Stramenopiles</taxon>
        <taxon>Ochrophyta</taxon>
        <taxon>Bacillariophyta</taxon>
        <taxon>Bacillariophyceae</taxon>
        <taxon>Bacillariophycidae</taxon>
        <taxon>Naviculales</taxon>
        <taxon>Naviculaceae</taxon>
        <taxon>Seminavis</taxon>
    </lineage>
</organism>
<dbReference type="InterPro" id="IPR019801">
    <property type="entry name" value="Glyco_hydro_35_CS"/>
</dbReference>
<evidence type="ECO:0000256" key="2">
    <source>
        <dbReference type="ARBA" id="ARBA00022801"/>
    </source>
</evidence>
<dbReference type="GO" id="GO:0004565">
    <property type="term" value="F:beta-galactosidase activity"/>
    <property type="evidence" value="ECO:0007669"/>
    <property type="project" value="UniProtKB-EC"/>
</dbReference>
<dbReference type="PROSITE" id="PS51257">
    <property type="entry name" value="PROKAR_LIPOPROTEIN"/>
    <property type="match status" value="1"/>
</dbReference>
<dbReference type="Proteomes" id="UP001153069">
    <property type="component" value="Unassembled WGS sequence"/>
</dbReference>
<comment type="caution">
    <text evidence="8">The sequence shown here is derived from an EMBL/GenBank/DDBJ whole genome shotgun (WGS) entry which is preliminary data.</text>
</comment>